<evidence type="ECO:0000313" key="2">
    <source>
        <dbReference type="Proteomes" id="UP000788993"/>
    </source>
</evidence>
<evidence type="ECO:0000313" key="1">
    <source>
        <dbReference type="EMBL" id="KAH3669927.1"/>
    </source>
</evidence>
<name>A0A9P8PEQ3_9ASCO</name>
<reference evidence="1" key="2">
    <citation type="submission" date="2021-01" db="EMBL/GenBank/DDBJ databases">
        <authorList>
            <person name="Schikora-Tamarit M.A."/>
        </authorList>
    </citation>
    <scope>NUCLEOTIDE SEQUENCE</scope>
    <source>
        <strain evidence="1">NCAIM Y.01608</strain>
    </source>
</reference>
<comment type="caution">
    <text evidence="1">The sequence shown here is derived from an EMBL/GenBank/DDBJ whole genome shotgun (WGS) entry which is preliminary data.</text>
</comment>
<reference evidence="1" key="1">
    <citation type="journal article" date="2021" name="Open Biol.">
        <title>Shared evolutionary footprints suggest mitochondrial oxidative damage underlies multiple complex I losses in fungi.</title>
        <authorList>
            <person name="Schikora-Tamarit M.A."/>
            <person name="Marcet-Houben M."/>
            <person name="Nosek J."/>
            <person name="Gabaldon T."/>
        </authorList>
    </citation>
    <scope>NUCLEOTIDE SEQUENCE</scope>
    <source>
        <strain evidence="1">NCAIM Y.01608</strain>
    </source>
</reference>
<organism evidence="1 2">
    <name type="scientific">Ogataea polymorpha</name>
    <dbReference type="NCBI Taxonomy" id="460523"/>
    <lineage>
        <taxon>Eukaryota</taxon>
        <taxon>Fungi</taxon>
        <taxon>Dikarya</taxon>
        <taxon>Ascomycota</taxon>
        <taxon>Saccharomycotina</taxon>
        <taxon>Pichiomycetes</taxon>
        <taxon>Pichiales</taxon>
        <taxon>Pichiaceae</taxon>
        <taxon>Ogataea</taxon>
    </lineage>
</organism>
<accession>A0A9P8PEQ3</accession>
<dbReference type="EMBL" id="JAEUBD010000983">
    <property type="protein sequence ID" value="KAH3669927.1"/>
    <property type="molecule type" value="Genomic_DNA"/>
</dbReference>
<dbReference type="Proteomes" id="UP000788993">
    <property type="component" value="Unassembled WGS sequence"/>
</dbReference>
<proteinExistence type="predicted"/>
<dbReference type="AlphaFoldDB" id="A0A9P8PEQ3"/>
<protein>
    <submittedName>
        <fullName evidence="1">Uncharacterized protein</fullName>
    </submittedName>
</protein>
<sequence length="70" mass="7689">MELKIPQNSSTVSKATTGFRRSDQLSLESTAGLVYHKVHLEFSGCFTLNSSLESRTVTSFFSSRDKSLAA</sequence>
<keyword evidence="2" id="KW-1185">Reference proteome</keyword>
<gene>
    <name evidence="1" type="ORF">OGATHE_002739</name>
</gene>